<accession>A0A1F2PHK2</accession>
<dbReference type="RefSeq" id="WP_070370723.1">
    <property type="nucleotide sequence ID" value="NZ_CP097897.1"/>
</dbReference>
<feature type="domain" description="HTH cro/C1-type" evidence="2">
    <location>
        <begin position="9"/>
        <end position="63"/>
    </location>
</feature>
<proteinExistence type="predicted"/>
<dbReference type="Pfam" id="PF04014">
    <property type="entry name" value="MazE_antitoxin"/>
    <property type="match status" value="1"/>
</dbReference>
<comment type="caution">
    <text evidence="3">The sequence shown here is derived from an EMBL/GenBank/DDBJ whole genome shotgun (WGS) entry which is preliminary data.</text>
</comment>
<dbReference type="Proteomes" id="UP000176244">
    <property type="component" value="Unassembled WGS sequence"/>
</dbReference>
<protein>
    <submittedName>
        <fullName evidence="3">Antitoxin PezA</fullName>
    </submittedName>
</protein>
<dbReference type="SMART" id="SM00966">
    <property type="entry name" value="SpoVT_AbrB"/>
    <property type="match status" value="1"/>
</dbReference>
<dbReference type="EMBL" id="LKEU01000027">
    <property type="protein sequence ID" value="OFV70809.1"/>
    <property type="molecule type" value="Genomic_DNA"/>
</dbReference>
<dbReference type="STRING" id="52694.ACWI_13950"/>
<dbReference type="AlphaFoldDB" id="A0A1F2PHK2"/>
<dbReference type="PANTHER" id="PTHR46558:SF4">
    <property type="entry name" value="DNA-BIDING PHAGE PROTEIN"/>
    <property type="match status" value="1"/>
</dbReference>
<dbReference type="InterPro" id="IPR007159">
    <property type="entry name" value="SpoVT-AbrB_dom"/>
</dbReference>
<dbReference type="SUPFAM" id="SSF89447">
    <property type="entry name" value="AbrB/MazE/MraZ-like"/>
    <property type="match status" value="1"/>
</dbReference>
<evidence type="ECO:0000256" key="1">
    <source>
        <dbReference type="ARBA" id="ARBA00023125"/>
    </source>
</evidence>
<name>A0A1F2PHK2_9FIRM</name>
<dbReference type="SUPFAM" id="SSF47413">
    <property type="entry name" value="lambda repressor-like DNA-binding domains"/>
    <property type="match status" value="1"/>
</dbReference>
<gene>
    <name evidence="3" type="primary">pezA</name>
    <name evidence="3" type="ORF">ACWI_13950</name>
</gene>
<organism evidence="3 4">
    <name type="scientific">Acetobacterium wieringae</name>
    <dbReference type="NCBI Taxonomy" id="52694"/>
    <lineage>
        <taxon>Bacteria</taxon>
        <taxon>Bacillati</taxon>
        <taxon>Bacillota</taxon>
        <taxon>Clostridia</taxon>
        <taxon>Eubacteriales</taxon>
        <taxon>Eubacteriaceae</taxon>
        <taxon>Acetobacterium</taxon>
    </lineage>
</organism>
<dbReference type="Gene3D" id="1.10.260.40">
    <property type="entry name" value="lambda repressor-like DNA-binding domains"/>
    <property type="match status" value="1"/>
</dbReference>
<sequence>MKNMISMNLQTLRKTHQYTQEDVAEKIAVSRQSVAKWENGESLPDMNKCIALAALYNISLDTLVNGIETVGVPLPPKGKHVFGTVIVGERGQIVIPKKARDIFQINPGDSLMILGDENQGGLALIDTNQFISQFEFVKQSLNNADQTAKDNESED</sequence>
<dbReference type="InterPro" id="IPR001387">
    <property type="entry name" value="Cro/C1-type_HTH"/>
</dbReference>
<dbReference type="GO" id="GO:0003677">
    <property type="term" value="F:DNA binding"/>
    <property type="evidence" value="ECO:0007669"/>
    <property type="project" value="UniProtKB-KW"/>
</dbReference>
<dbReference type="PANTHER" id="PTHR46558">
    <property type="entry name" value="TRACRIPTIONAL REGULATORY PROTEIN-RELATED-RELATED"/>
    <property type="match status" value="1"/>
</dbReference>
<dbReference type="NCBIfam" id="TIGR01439">
    <property type="entry name" value="lp_hng_hel_AbrB"/>
    <property type="match status" value="1"/>
</dbReference>
<reference evidence="3 4" key="1">
    <citation type="submission" date="2015-09" db="EMBL/GenBank/DDBJ databases">
        <title>Genome sequence of Acetobacterium wieringae DSM 1911.</title>
        <authorList>
            <person name="Poehlein A."/>
            <person name="Bengelsdorf F.R."/>
            <person name="Schiel-Bengelsdorf B."/>
            <person name="Duerre P."/>
            <person name="Daniel R."/>
        </authorList>
    </citation>
    <scope>NUCLEOTIDE SEQUENCE [LARGE SCALE GENOMIC DNA]</scope>
    <source>
        <strain evidence="3 4">DSM 1911</strain>
    </source>
</reference>
<evidence type="ECO:0000313" key="4">
    <source>
        <dbReference type="Proteomes" id="UP000176244"/>
    </source>
</evidence>
<evidence type="ECO:0000313" key="3">
    <source>
        <dbReference type="EMBL" id="OFV70809.1"/>
    </source>
</evidence>
<dbReference type="PROSITE" id="PS50943">
    <property type="entry name" value="HTH_CROC1"/>
    <property type="match status" value="1"/>
</dbReference>
<dbReference type="InterPro" id="IPR010982">
    <property type="entry name" value="Lambda_DNA-bd_dom_sf"/>
</dbReference>
<dbReference type="Gene3D" id="2.10.260.10">
    <property type="match status" value="1"/>
</dbReference>
<dbReference type="Pfam" id="PF01381">
    <property type="entry name" value="HTH_3"/>
    <property type="match status" value="1"/>
</dbReference>
<dbReference type="OrthoDB" id="9812495at2"/>
<keyword evidence="1" id="KW-0238">DNA-binding</keyword>
<evidence type="ECO:0000259" key="2">
    <source>
        <dbReference type="PROSITE" id="PS50943"/>
    </source>
</evidence>
<dbReference type="InterPro" id="IPR037914">
    <property type="entry name" value="SpoVT-AbrB_sf"/>
</dbReference>
<dbReference type="SMART" id="SM00530">
    <property type="entry name" value="HTH_XRE"/>
    <property type="match status" value="1"/>
</dbReference>
<dbReference type="CDD" id="cd00093">
    <property type="entry name" value="HTH_XRE"/>
    <property type="match status" value="1"/>
</dbReference>